<dbReference type="Proteomes" id="UP000868497">
    <property type="component" value="Unassembled WGS sequence"/>
</dbReference>
<keyword evidence="1" id="KW-0812">Transmembrane</keyword>
<keyword evidence="1" id="KW-1133">Transmembrane helix</keyword>
<protein>
    <submittedName>
        <fullName evidence="2">Integrase</fullName>
    </submittedName>
</protein>
<reference evidence="2" key="2">
    <citation type="submission" date="2019-09" db="EMBL/GenBank/DDBJ databases">
        <authorList>
            <consortium name="NCBI Pathogen Detection Project"/>
        </authorList>
    </citation>
    <scope>NUCLEOTIDE SEQUENCE</scope>
    <source>
        <strain evidence="2">AUSMDU00005748</strain>
    </source>
</reference>
<sequence length="42" mass="4664">MNSGNYHARPIRKALILNFIMLIAVVALSAIGIWLINQWVAA</sequence>
<feature type="transmembrane region" description="Helical" evidence="1">
    <location>
        <begin position="15"/>
        <end position="36"/>
    </location>
</feature>
<dbReference type="EMBL" id="DACXIC010000049">
    <property type="protein sequence ID" value="HAU4359656.1"/>
    <property type="molecule type" value="Genomic_DNA"/>
</dbReference>
<evidence type="ECO:0000313" key="3">
    <source>
        <dbReference type="Proteomes" id="UP000868497"/>
    </source>
</evidence>
<evidence type="ECO:0000313" key="2">
    <source>
        <dbReference type="EMBL" id="HAU4359656.1"/>
    </source>
</evidence>
<accession>A0AAD3YRN4</accession>
<organism evidence="2 3">
    <name type="scientific">Klebsiella oxytoca</name>
    <dbReference type="NCBI Taxonomy" id="571"/>
    <lineage>
        <taxon>Bacteria</taxon>
        <taxon>Pseudomonadati</taxon>
        <taxon>Pseudomonadota</taxon>
        <taxon>Gammaproteobacteria</taxon>
        <taxon>Enterobacterales</taxon>
        <taxon>Enterobacteriaceae</taxon>
        <taxon>Klebsiella/Raoultella group</taxon>
        <taxon>Klebsiella</taxon>
    </lineage>
</organism>
<proteinExistence type="predicted"/>
<keyword evidence="1" id="KW-0472">Membrane</keyword>
<name>A0AAD3YRN4_KLEOX</name>
<reference evidence="2" key="1">
    <citation type="journal article" date="2018" name="Genome Biol.">
        <title>SKESA: strategic k-mer extension for scrupulous assemblies.</title>
        <authorList>
            <person name="Souvorov A."/>
            <person name="Agarwala R."/>
            <person name="Lipman D.J."/>
        </authorList>
    </citation>
    <scope>NUCLEOTIDE SEQUENCE</scope>
    <source>
        <strain evidence="2">AUSMDU00005748</strain>
    </source>
</reference>
<comment type="caution">
    <text evidence="2">The sequence shown here is derived from an EMBL/GenBank/DDBJ whole genome shotgun (WGS) entry which is preliminary data.</text>
</comment>
<gene>
    <name evidence="2" type="ORF">F6W21_25330</name>
</gene>
<evidence type="ECO:0000256" key="1">
    <source>
        <dbReference type="SAM" id="Phobius"/>
    </source>
</evidence>
<dbReference type="AlphaFoldDB" id="A0AAD3YRN4"/>